<evidence type="ECO:0000256" key="8">
    <source>
        <dbReference type="ARBA" id="ARBA00022839"/>
    </source>
</evidence>
<protein>
    <recommendedName>
        <fullName evidence="11">DNA polymerase III PolC-type</fullName>
        <shortName evidence="11">PolIII</shortName>
        <ecNumber evidence="11">2.7.7.7</ecNumber>
    </recommendedName>
</protein>
<evidence type="ECO:0000256" key="5">
    <source>
        <dbReference type="ARBA" id="ARBA00022705"/>
    </source>
</evidence>
<gene>
    <name evidence="11 14" type="primary">polC</name>
    <name evidence="14" type="ORF">MMELEA_01090</name>
</gene>
<comment type="function">
    <text evidence="1 11">Required for replicative DNA synthesis. This DNA polymerase also exhibits 3' to 5' exonuclease activity.</text>
</comment>
<keyword evidence="8 11" id="KW-0269">Exonuclease</keyword>
<dbReference type="Gene3D" id="1.10.150.870">
    <property type="match status" value="1"/>
</dbReference>
<dbReference type="STRING" id="29561.MM26B8_04650"/>
<evidence type="ECO:0000256" key="9">
    <source>
        <dbReference type="ARBA" id="ARBA00022932"/>
    </source>
</evidence>
<name>A0A0F5H1I8_9BACT</name>
<dbReference type="PANTHER" id="PTHR32294:SF5">
    <property type="entry name" value="DNA POLYMERASE III POLC-TYPE"/>
    <property type="match status" value="1"/>
</dbReference>
<dbReference type="SMART" id="SM00479">
    <property type="entry name" value="EXOIII"/>
    <property type="match status" value="1"/>
</dbReference>
<comment type="caution">
    <text evidence="14">The sequence shown here is derived from an EMBL/GenBank/DDBJ whole genome shotgun (WGS) entry which is preliminary data.</text>
</comment>
<evidence type="ECO:0000256" key="7">
    <source>
        <dbReference type="ARBA" id="ARBA00022801"/>
    </source>
</evidence>
<evidence type="ECO:0000313" key="14">
    <source>
        <dbReference type="EMBL" id="KKB26727.1"/>
    </source>
</evidence>
<feature type="domain" description="Exonuclease" evidence="12">
    <location>
        <begin position="418"/>
        <end position="586"/>
    </location>
</feature>
<evidence type="ECO:0000256" key="3">
    <source>
        <dbReference type="ARBA" id="ARBA00022679"/>
    </source>
</evidence>
<dbReference type="GO" id="GO:0003887">
    <property type="term" value="F:DNA-directed DNA polymerase activity"/>
    <property type="evidence" value="ECO:0007669"/>
    <property type="project" value="UniProtKB-UniRule"/>
</dbReference>
<dbReference type="Gene3D" id="1.10.150.700">
    <property type="entry name" value="PolC, middle finger domain"/>
    <property type="match status" value="1"/>
</dbReference>
<comment type="subcellular location">
    <subcellularLocation>
        <location evidence="11">Cytoplasm</location>
    </subcellularLocation>
</comment>
<dbReference type="InterPro" id="IPR036397">
    <property type="entry name" value="RNaseH_sf"/>
</dbReference>
<dbReference type="SUPFAM" id="SSF53098">
    <property type="entry name" value="Ribonuclease H-like"/>
    <property type="match status" value="1"/>
</dbReference>
<dbReference type="OrthoDB" id="9804290at2"/>
<evidence type="ECO:0000256" key="1">
    <source>
        <dbReference type="ARBA" id="ARBA00003452"/>
    </source>
</evidence>
<reference evidence="14 15" key="1">
    <citation type="submission" date="2015-03" db="EMBL/GenBank/DDBJ databases">
        <title>Genome sequence of Mycoplasma meleagridis strain ATCC 25294.</title>
        <authorList>
            <person name="Yacoub E."/>
            <person name="Blanchard A."/>
            <person name="Sirand-Pugnet P."/>
            <person name="Mardassi B.B.A."/>
        </authorList>
    </citation>
    <scope>NUCLEOTIDE SEQUENCE [LARGE SCALE GENOMIC DNA]</scope>
    <source>
        <strain evidence="14 15">ATCC 25294</strain>
    </source>
</reference>
<keyword evidence="9 11" id="KW-0239">DNA-directed DNA polymerase</keyword>
<sequence length="1454" mass="168079">MNDDELHFEEFCKNLNFEIPYSMRSSSLIIQETSDNKTFNFLLNFNFSNLVDIEDLKNFIKILGKNKESMKNTSVFFNFSNEQYEIKNILIYIKKIISKPKYKTLFTFDFDKKFEKKNDNTYSFILNDDFYNEEVIKAIKHLENKFYKLGLTKVKFIYKKESGNSDTKITVNTENNNGSEIVKKLKNNPEINNDLSSKKEFVLSKNNKKNEYEYYKLRDLEDYYHDLNVQIEGLIFSIEHKELINSKKNKHLYILNITDYDSGIQVQMFKENELNEEEKKIFKINNWVKFFGRYTQKIAFGKPLNVVYLDNYVKGNGPIVLKKDNLSKKRIELHVSSKMNTMDGLMQPDEIIDSSIELGMNAVAIMDTNGCQGYPKFYNHSLKCPDFKPLYGTAFSVISNKFNTILGTFKNQNLRNASYVSFDIETSSLLARFGDIIEFGSVEINNLRVENKEQFFIKPNKPINKFTSNLTGISNSMLENGLEINEALDRIYEILNNKIALAHNAKFDFNFIKQKFYQQGKEFPNFAVIDTLKVSRLLFPNENRHRLKNLADRLEIKYDEEVAHRGDYDAKVLGEIWCQLIISLEKIGIYDLNQLSNYVNDALIKREFSYEISTLAKNNRGLKDQFDLVSELLTNKFSIESPKIFFDKVREKENILIGSGTLKSKLIEDYFYSSHEEFLKTIDMFDYIEIPAPQVFSHWIAYGDITEEELNNALKEIILVAKNKGKIVVATGDVKYKSELDKKAYEIVVYAKGIGKARHFLYSYERAKNNTLKIPNQYFLNTLEMLEQFSFLNDKELINEIVIENTHKIANMCENIQVIKKDLFKPEFDNSEIKLKELVYKTAREKYGVVLPKFIEERIKAELDPIINHGFSVIYWISHVLIKESIENGYVVGSRGSVGSSITAYLSGVSEVNPLPAHYICKNCKYFEITKDEKISSGFDLDPKKCPRCSEILDTDGHTIPFETFLGFDADKVPDIDLNFSGDIQPKIHDKVRMLFGPNNTFKAGTVQTVAEKTAFGYVKAYFEEKNEVANDIYMNYLANKIMDLKRTTGQHPGGIIIVPKEYSIFDFTPINYPANDIQADWKTTHFDYKAIHDNLLKLDILGHDNPTIIKFLESKTGVKTHQIPKKDKNLIKLFSSPEPLGIKSEDIMGEVTGALGIPEFGTSFVRRMLASSKPKSFADLISLSGLSHGESVWTGNAEELVVKHNFNLSEVISCRDDILVNLLKIEGIDRKKAFKIMENVRKGKGLTSTEENYLLEHNVPNWQIESMKKIKYMFPKAHATAYVLMAWWIAYYKLNFPLEFYASYLSIRPDNYDLESMIDEKGGSKVKNKLMQLYKLDKSKEIKETDKKMIPMFEIIQEMYARGFNISNIDLKKSLATEWIIDNENKCLIPPFNAVSQLGEAIANSIVKARNQKEFISTEDFNKRTGINRTLLNKLKTMGIFDELDDTNQMTLF</sequence>
<dbReference type="InterPro" id="IPR013520">
    <property type="entry name" value="Ribonucl_H"/>
</dbReference>
<keyword evidence="6 11" id="KW-0540">Nuclease</keyword>
<feature type="domain" description="Polymerase/histidinol phosphatase N-terminal" evidence="13">
    <location>
        <begin position="331"/>
        <end position="399"/>
    </location>
</feature>
<dbReference type="NCBIfam" id="TIGR01405">
    <property type="entry name" value="polC_Gram_pos"/>
    <property type="match status" value="1"/>
</dbReference>
<evidence type="ECO:0000256" key="6">
    <source>
        <dbReference type="ARBA" id="ARBA00022722"/>
    </source>
</evidence>
<dbReference type="InterPro" id="IPR004805">
    <property type="entry name" value="DnaE2/DnaE/PolC"/>
</dbReference>
<dbReference type="FunFam" id="3.30.420.10:FF:000045">
    <property type="entry name" value="3'-5' exonuclease DinG"/>
    <property type="match status" value="1"/>
</dbReference>
<comment type="similarity">
    <text evidence="11">Belongs to the DNA polymerase type-C family. PolC subfamily.</text>
</comment>
<dbReference type="InterPro" id="IPR003141">
    <property type="entry name" value="Pol/His_phosphatase_N"/>
</dbReference>
<dbReference type="Pfam" id="PF14579">
    <property type="entry name" value="HHH_6"/>
    <property type="match status" value="1"/>
</dbReference>
<keyword evidence="15" id="KW-1185">Reference proteome</keyword>
<dbReference type="RefSeq" id="WP_046097063.1">
    <property type="nucleotide sequence ID" value="NZ_JZXN01000017.1"/>
</dbReference>
<dbReference type="InterPro" id="IPR006308">
    <property type="entry name" value="Pol_III_a_PolC-type_gram_pos"/>
</dbReference>
<dbReference type="SMART" id="SM00481">
    <property type="entry name" value="POLIIIAc"/>
    <property type="match status" value="1"/>
</dbReference>
<dbReference type="InterPro" id="IPR004013">
    <property type="entry name" value="PHP_dom"/>
</dbReference>
<dbReference type="InterPro" id="IPR012340">
    <property type="entry name" value="NA-bd_OB-fold"/>
</dbReference>
<dbReference type="Pfam" id="PF02811">
    <property type="entry name" value="PHP"/>
    <property type="match status" value="1"/>
</dbReference>
<evidence type="ECO:0000259" key="12">
    <source>
        <dbReference type="SMART" id="SM00479"/>
    </source>
</evidence>
<proteinExistence type="inferred from homology"/>
<dbReference type="InterPro" id="IPR006054">
    <property type="entry name" value="DnaQ"/>
</dbReference>
<dbReference type="PATRIC" id="fig|1264554.4.peg.141"/>
<dbReference type="Pfam" id="PF00929">
    <property type="entry name" value="RNase_T"/>
    <property type="match status" value="1"/>
</dbReference>
<dbReference type="HAMAP" id="MF_00356">
    <property type="entry name" value="DNApol_PolC"/>
    <property type="match status" value="1"/>
</dbReference>
<dbReference type="GO" id="GO:0008408">
    <property type="term" value="F:3'-5' exonuclease activity"/>
    <property type="evidence" value="ECO:0007669"/>
    <property type="project" value="UniProtKB-UniRule"/>
</dbReference>
<dbReference type="GO" id="GO:0006261">
    <property type="term" value="P:DNA-templated DNA replication"/>
    <property type="evidence" value="ECO:0007669"/>
    <property type="project" value="UniProtKB-UniRule"/>
</dbReference>
<evidence type="ECO:0000256" key="4">
    <source>
        <dbReference type="ARBA" id="ARBA00022695"/>
    </source>
</evidence>
<dbReference type="Gene3D" id="2.40.50.140">
    <property type="entry name" value="Nucleic acid-binding proteins"/>
    <property type="match status" value="1"/>
</dbReference>
<keyword evidence="7 11" id="KW-0378">Hydrolase</keyword>
<dbReference type="Gene3D" id="6.10.140.1510">
    <property type="match status" value="1"/>
</dbReference>
<dbReference type="GO" id="GO:0003677">
    <property type="term" value="F:DNA binding"/>
    <property type="evidence" value="ECO:0007669"/>
    <property type="project" value="UniProtKB-UniRule"/>
</dbReference>
<keyword evidence="3 11" id="KW-0808">Transferase</keyword>
<keyword evidence="2 11" id="KW-0963">Cytoplasm</keyword>
<comment type="catalytic activity">
    <reaction evidence="10 11">
        <text>DNA(n) + a 2'-deoxyribonucleoside 5'-triphosphate = DNA(n+1) + diphosphate</text>
        <dbReference type="Rhea" id="RHEA:22508"/>
        <dbReference type="Rhea" id="RHEA-COMP:17339"/>
        <dbReference type="Rhea" id="RHEA-COMP:17340"/>
        <dbReference type="ChEBI" id="CHEBI:33019"/>
        <dbReference type="ChEBI" id="CHEBI:61560"/>
        <dbReference type="ChEBI" id="CHEBI:173112"/>
        <dbReference type="EC" id="2.7.7.7"/>
    </reaction>
</comment>
<accession>A0A0F5H1I8</accession>
<dbReference type="EC" id="2.7.7.7" evidence="11"/>
<dbReference type="GO" id="GO:0005737">
    <property type="term" value="C:cytoplasm"/>
    <property type="evidence" value="ECO:0007669"/>
    <property type="project" value="UniProtKB-SubCell"/>
</dbReference>
<dbReference type="InterPro" id="IPR029460">
    <property type="entry name" value="DNAPol_HHH"/>
</dbReference>
<dbReference type="Proteomes" id="UP000033750">
    <property type="component" value="Unassembled WGS sequence"/>
</dbReference>
<dbReference type="NCBIfam" id="NF001688">
    <property type="entry name" value="PRK00448.1"/>
    <property type="match status" value="1"/>
</dbReference>
<evidence type="ECO:0000259" key="13">
    <source>
        <dbReference type="SMART" id="SM00481"/>
    </source>
</evidence>
<dbReference type="NCBIfam" id="TIGR00573">
    <property type="entry name" value="dnaq"/>
    <property type="match status" value="1"/>
</dbReference>
<evidence type="ECO:0000256" key="11">
    <source>
        <dbReference type="HAMAP-Rule" id="MF_00356"/>
    </source>
</evidence>
<keyword evidence="4 11" id="KW-0548">Nucleotidyltransferase</keyword>
<evidence type="ECO:0000256" key="10">
    <source>
        <dbReference type="ARBA" id="ARBA00049244"/>
    </source>
</evidence>
<dbReference type="Gene3D" id="3.30.1900.20">
    <property type="match status" value="1"/>
</dbReference>
<dbReference type="CDD" id="cd06127">
    <property type="entry name" value="DEDDh"/>
    <property type="match status" value="1"/>
</dbReference>
<dbReference type="InterPro" id="IPR012337">
    <property type="entry name" value="RNaseH-like_sf"/>
</dbReference>
<dbReference type="InterPro" id="IPR011708">
    <property type="entry name" value="DNA_pol3_alpha_NTPase_dom"/>
</dbReference>
<dbReference type="EMBL" id="JZXN01000017">
    <property type="protein sequence ID" value="KKB26727.1"/>
    <property type="molecule type" value="Genomic_DNA"/>
</dbReference>
<dbReference type="InterPro" id="IPR044923">
    <property type="entry name" value="PolC_middle_finger_sf"/>
</dbReference>
<dbReference type="Gene3D" id="3.30.420.10">
    <property type="entry name" value="Ribonuclease H-like superfamily/Ribonuclease H"/>
    <property type="match status" value="1"/>
</dbReference>
<dbReference type="PANTHER" id="PTHR32294">
    <property type="entry name" value="DNA POLYMERASE III SUBUNIT ALPHA"/>
    <property type="match status" value="1"/>
</dbReference>
<evidence type="ECO:0000256" key="2">
    <source>
        <dbReference type="ARBA" id="ARBA00022490"/>
    </source>
</evidence>
<evidence type="ECO:0000313" key="15">
    <source>
        <dbReference type="Proteomes" id="UP000033750"/>
    </source>
</evidence>
<organism evidence="14 15">
    <name type="scientific">Mycoplasmopsis meleagridis ATCC 25294</name>
    <dbReference type="NCBI Taxonomy" id="1264554"/>
    <lineage>
        <taxon>Bacteria</taxon>
        <taxon>Bacillati</taxon>
        <taxon>Mycoplasmatota</taxon>
        <taxon>Mycoplasmoidales</taxon>
        <taxon>Metamycoplasmataceae</taxon>
        <taxon>Mycoplasmopsis</taxon>
    </lineage>
</organism>
<dbReference type="Pfam" id="PF17657">
    <property type="entry name" value="DNA_pol3_finger"/>
    <property type="match status" value="1"/>
</dbReference>
<dbReference type="Pfam" id="PF07733">
    <property type="entry name" value="DNA_pol3_alpha"/>
    <property type="match status" value="2"/>
</dbReference>
<dbReference type="InterPro" id="IPR040982">
    <property type="entry name" value="DNA_pol3_finger"/>
</dbReference>
<keyword evidence="5 11" id="KW-0235">DNA replication</keyword>
<dbReference type="Gene3D" id="3.20.20.140">
    <property type="entry name" value="Metal-dependent hydrolases"/>
    <property type="match status" value="2"/>
</dbReference>